<dbReference type="PANTHER" id="PTHR46268">
    <property type="entry name" value="STRESS RESPONSE PROTEIN NHAX"/>
    <property type="match status" value="1"/>
</dbReference>
<dbReference type="PIRSF" id="PIRSF006276">
    <property type="entry name" value="UspA"/>
    <property type="match status" value="1"/>
</dbReference>
<dbReference type="EMBL" id="MVGJ01000002">
    <property type="protein sequence ID" value="OOL84113.1"/>
    <property type="molecule type" value="Genomic_DNA"/>
</dbReference>
<dbReference type="InterPro" id="IPR006016">
    <property type="entry name" value="UspA"/>
</dbReference>
<comment type="subcellular location">
    <subcellularLocation>
        <location evidence="2">Cytoplasm</location>
    </subcellularLocation>
</comment>
<gene>
    <name evidence="4" type="ORF">B1P95_00365</name>
</gene>
<dbReference type="InterPro" id="IPR014729">
    <property type="entry name" value="Rossmann-like_a/b/a_fold"/>
</dbReference>
<dbReference type="Proteomes" id="UP000191171">
    <property type="component" value="Unassembled WGS sequence"/>
</dbReference>
<proteinExistence type="inferred from homology"/>
<dbReference type="Gene3D" id="3.40.50.620">
    <property type="entry name" value="HUPs"/>
    <property type="match status" value="1"/>
</dbReference>
<dbReference type="PANTHER" id="PTHR46268:SF6">
    <property type="entry name" value="UNIVERSAL STRESS PROTEIN UP12"/>
    <property type="match status" value="1"/>
</dbReference>
<dbReference type="Pfam" id="PF00582">
    <property type="entry name" value="Usp"/>
    <property type="match status" value="1"/>
</dbReference>
<dbReference type="AlphaFoldDB" id="A0A133MND6"/>
<protein>
    <recommendedName>
        <fullName evidence="2">Universal stress protein</fullName>
    </recommendedName>
</protein>
<reference evidence="4 5" key="1">
    <citation type="submission" date="2017-02" db="EMBL/GenBank/DDBJ databases">
        <title>Clonality and virulence of isolates of VRE in Hematopoietic Stem Cell Transplanted (HSCT) patients.</title>
        <authorList>
            <person name="Marchi A.P."/>
            <person name="Martins R.C."/>
            <person name="Marie S.K."/>
            <person name="Levin A.S."/>
            <person name="Costa S.F."/>
        </authorList>
    </citation>
    <scope>NUCLEOTIDE SEQUENCE [LARGE SCALE GENOMIC DNA]</scope>
    <source>
        <strain evidence="4 5">LIM1759</strain>
    </source>
</reference>
<keyword evidence="2" id="KW-0963">Cytoplasm</keyword>
<dbReference type="CDD" id="cd00293">
    <property type="entry name" value="USP-like"/>
    <property type="match status" value="1"/>
</dbReference>
<evidence type="ECO:0000313" key="5">
    <source>
        <dbReference type="Proteomes" id="UP000191171"/>
    </source>
</evidence>
<name>A0A133MND6_ENTFC</name>
<dbReference type="GO" id="GO:0005737">
    <property type="term" value="C:cytoplasm"/>
    <property type="evidence" value="ECO:0007669"/>
    <property type="project" value="UniProtKB-SubCell"/>
</dbReference>
<evidence type="ECO:0000256" key="2">
    <source>
        <dbReference type="PIRNR" id="PIRNR006276"/>
    </source>
</evidence>
<dbReference type="SUPFAM" id="SSF52402">
    <property type="entry name" value="Adenine nucleotide alpha hydrolases-like"/>
    <property type="match status" value="1"/>
</dbReference>
<evidence type="ECO:0000313" key="4">
    <source>
        <dbReference type="EMBL" id="OOL84113.1"/>
    </source>
</evidence>
<dbReference type="InterPro" id="IPR006015">
    <property type="entry name" value="Universal_stress_UspA"/>
</dbReference>
<evidence type="ECO:0000256" key="1">
    <source>
        <dbReference type="ARBA" id="ARBA00008791"/>
    </source>
</evidence>
<comment type="caution">
    <text evidence="4">The sequence shown here is derived from an EMBL/GenBank/DDBJ whole genome shotgun (WGS) entry which is preliminary data.</text>
</comment>
<sequence length="152" mass="16925">MKEAFTMVDTYRNILVAIDGSEKAEKAFLEAITIAKRNQATLHILYVNEVTGNYFGDFAFVTTSLQEELDEVAENQMKEHRNLAIEKGLTDIETYVLYGYPKTLIANFHESKEPIDLIVMGATGLNAVERALVGSTTSYVVNHASCNVMVVK</sequence>
<dbReference type="PRINTS" id="PR01438">
    <property type="entry name" value="UNVRSLSTRESS"/>
</dbReference>
<comment type="similarity">
    <text evidence="1 2">Belongs to the universal stress protein A family.</text>
</comment>
<organism evidence="4 5">
    <name type="scientific">Enterococcus faecium</name>
    <name type="common">Streptococcus faecium</name>
    <dbReference type="NCBI Taxonomy" id="1352"/>
    <lineage>
        <taxon>Bacteria</taxon>
        <taxon>Bacillati</taxon>
        <taxon>Bacillota</taxon>
        <taxon>Bacilli</taxon>
        <taxon>Lactobacillales</taxon>
        <taxon>Enterococcaceae</taxon>
        <taxon>Enterococcus</taxon>
    </lineage>
</organism>
<feature type="domain" description="UspA" evidence="3">
    <location>
        <begin position="11"/>
        <end position="152"/>
    </location>
</feature>
<accession>A0A133MND6</accession>
<evidence type="ECO:0000259" key="3">
    <source>
        <dbReference type="Pfam" id="PF00582"/>
    </source>
</evidence>